<dbReference type="PANTHER" id="PTHR31209:SF0">
    <property type="entry name" value="METALLOENZYME DOMAIN-CONTAINING PROTEIN"/>
    <property type="match status" value="1"/>
</dbReference>
<evidence type="ECO:0000256" key="5">
    <source>
        <dbReference type="ARBA" id="ARBA00023152"/>
    </source>
</evidence>
<dbReference type="HAMAP" id="MF_01402_A">
    <property type="entry name" value="ApgM_A"/>
    <property type="match status" value="1"/>
</dbReference>
<dbReference type="Gene3D" id="3.40.720.10">
    <property type="entry name" value="Alkaline Phosphatase, subunit A"/>
    <property type="match status" value="2"/>
</dbReference>
<comment type="catalytic activity">
    <reaction evidence="1 7">
        <text>(2R)-2-phosphoglycerate = (2R)-3-phosphoglycerate</text>
        <dbReference type="Rhea" id="RHEA:15901"/>
        <dbReference type="ChEBI" id="CHEBI:58272"/>
        <dbReference type="ChEBI" id="CHEBI:58289"/>
        <dbReference type="EC" id="5.4.2.12"/>
    </reaction>
</comment>
<dbReference type="PANTHER" id="PTHR31209">
    <property type="entry name" value="COFACTOR-INDEPENDENT PHOSPHOGLYCERATE MUTASE"/>
    <property type="match status" value="1"/>
</dbReference>
<evidence type="ECO:0000256" key="7">
    <source>
        <dbReference type="HAMAP-Rule" id="MF_01402"/>
    </source>
</evidence>
<evidence type="ECO:0000313" key="9">
    <source>
        <dbReference type="EMBL" id="VVC03497.1"/>
    </source>
</evidence>
<evidence type="ECO:0000256" key="2">
    <source>
        <dbReference type="ARBA" id="ARBA00002315"/>
    </source>
</evidence>
<dbReference type="Gene3D" id="3.30.70.2130">
    <property type="entry name" value="Metalloenzyme domain"/>
    <property type="match status" value="1"/>
</dbReference>
<gene>
    <name evidence="9" type="primary">apgM1</name>
    <name evidence="7" type="synonym">apgM</name>
    <name evidence="9" type="ORF">LFW2832_00406</name>
</gene>
<dbReference type="GO" id="GO:0004619">
    <property type="term" value="F:phosphoglycerate mutase activity"/>
    <property type="evidence" value="ECO:0007669"/>
    <property type="project" value="UniProtKB-UniRule"/>
</dbReference>
<sequence>MKKAILLIIDGLGDLPTPKTPLQAAKIPNLNRLAKKGITGMLSPLKRYLIPGSDTSHLAILGYDPAVFYCGRGPFEALGLGIRLNEGDVAFRANFATLNGNKVTDRRAGRIETQVAASLVKYLPKKIDDVEIIFKNSVEHRGALVLRGRGLSSNVSQTDPHGSDLLEDCQPMDNSPEARKTADIINKFTVLAIDALSRAPENQKRDKKANVILLRGAGDYTCAPSFYERFGILGACIAGGALYRGVASFMGMDIIMVPGATGDKNTNLKSKADAAVKAIQNYDFLLLHIKMCDSFSHDGDFEGKKKSLEKIDRIIPILEKSGAHLVITGDHSTPCSLKAHSGHEIPILVSGGERYDSVSKFNEIDCAKGGLGHIKGKDIVPLILNITGHAEKYGS</sequence>
<dbReference type="InterPro" id="IPR006124">
    <property type="entry name" value="Metalloenzyme"/>
</dbReference>
<organism evidence="9 10">
    <name type="scientific">Candidatus Bilamarchaeum dharawalense</name>
    <dbReference type="NCBI Taxonomy" id="2885759"/>
    <lineage>
        <taxon>Archaea</taxon>
        <taxon>Candidatus Micrarchaeota</taxon>
        <taxon>Candidatus Micrarchaeia</taxon>
        <taxon>Candidatus Anstonellales</taxon>
        <taxon>Candidatus Bilamarchaeaceae</taxon>
        <taxon>Candidatus Bilamarchaeum</taxon>
    </lineage>
</organism>
<comment type="caution">
    <text evidence="9">The sequence shown here is derived from an EMBL/GenBank/DDBJ whole genome shotgun (WGS) entry which is preliminary data.</text>
</comment>
<evidence type="ECO:0000256" key="6">
    <source>
        <dbReference type="ARBA" id="ARBA00023235"/>
    </source>
</evidence>
<keyword evidence="6 7" id="KW-0413">Isomerase</keyword>
<dbReference type="Pfam" id="PF01676">
    <property type="entry name" value="Metalloenzyme"/>
    <property type="match status" value="1"/>
</dbReference>
<dbReference type="Proteomes" id="UP000789941">
    <property type="component" value="Unassembled WGS sequence"/>
</dbReference>
<dbReference type="SUPFAM" id="SSF53649">
    <property type="entry name" value="Alkaline phosphatase-like"/>
    <property type="match status" value="1"/>
</dbReference>
<keyword evidence="5 7" id="KW-0324">Glycolysis</keyword>
<feature type="domain" description="Metalloenzyme" evidence="8">
    <location>
        <begin position="2"/>
        <end position="384"/>
    </location>
</feature>
<dbReference type="PIRSF" id="PIRSF006392">
    <property type="entry name" value="IPGAM_arch"/>
    <property type="match status" value="1"/>
</dbReference>
<evidence type="ECO:0000256" key="1">
    <source>
        <dbReference type="ARBA" id="ARBA00000370"/>
    </source>
</evidence>
<evidence type="ECO:0000259" key="8">
    <source>
        <dbReference type="Pfam" id="PF01676"/>
    </source>
</evidence>
<evidence type="ECO:0000256" key="4">
    <source>
        <dbReference type="ARBA" id="ARBA00005524"/>
    </source>
</evidence>
<accession>A0A5E4LRL1</accession>
<evidence type="ECO:0000313" key="10">
    <source>
        <dbReference type="Proteomes" id="UP000789941"/>
    </source>
</evidence>
<dbReference type="EC" id="5.4.2.12" evidence="7"/>
<dbReference type="InterPro" id="IPR042253">
    <property type="entry name" value="Pglycerate_mutase_ApgM_sf"/>
</dbReference>
<dbReference type="CDD" id="cd16011">
    <property type="entry name" value="iPGM_like"/>
    <property type="match status" value="1"/>
</dbReference>
<comment type="similarity">
    <text evidence="4 7">Belongs to the BPG-independent phosphoglycerate mutase family. A-PGAM subfamily.</text>
</comment>
<proteinExistence type="inferred from homology"/>
<dbReference type="NCBIfam" id="TIGR00306">
    <property type="entry name" value="apgM"/>
    <property type="match status" value="1"/>
</dbReference>
<dbReference type="Pfam" id="PF10143">
    <property type="entry name" value="PhosphMutase"/>
    <property type="match status" value="1"/>
</dbReference>
<dbReference type="GO" id="GO:0046872">
    <property type="term" value="F:metal ion binding"/>
    <property type="evidence" value="ECO:0007669"/>
    <property type="project" value="InterPro"/>
</dbReference>
<comment type="function">
    <text evidence="2 7">Catalyzes the interconversion of 2-phosphoglycerate and 3-phosphoglycerate.</text>
</comment>
<dbReference type="AlphaFoldDB" id="A0A5E4LRL1"/>
<reference evidence="9 10" key="1">
    <citation type="submission" date="2019-08" db="EMBL/GenBank/DDBJ databases">
        <authorList>
            <person name="Vazquez-Campos X."/>
        </authorList>
    </citation>
    <scope>NUCLEOTIDE SEQUENCE [LARGE SCALE GENOMIC DNA]</scope>
    <source>
        <strain evidence="9">LFW-283_2</strain>
    </source>
</reference>
<dbReference type="InterPro" id="IPR017850">
    <property type="entry name" value="Alkaline_phosphatase_core_sf"/>
</dbReference>
<dbReference type="EMBL" id="CABMJJ010000007">
    <property type="protein sequence ID" value="VVC03497.1"/>
    <property type="molecule type" value="Genomic_DNA"/>
</dbReference>
<dbReference type="GO" id="GO:0006096">
    <property type="term" value="P:glycolytic process"/>
    <property type="evidence" value="ECO:0007669"/>
    <property type="project" value="UniProtKB-UniRule"/>
</dbReference>
<dbReference type="InterPro" id="IPR023665">
    <property type="entry name" value="ApgAM_prokaryotes"/>
</dbReference>
<dbReference type="InterPro" id="IPR004456">
    <property type="entry name" value="Pglycerate_mutase_ApgM"/>
</dbReference>
<comment type="pathway">
    <text evidence="3 7">Carbohydrate degradation; glycolysis; pyruvate from D-glyceraldehyde 3-phosphate: step 3/5.</text>
</comment>
<name>A0A5E4LRL1_9ARCH</name>
<protein>
    <recommendedName>
        <fullName evidence="7">2,3-bisphosphoglycerate-independent phosphoglycerate mutase</fullName>
        <shortName evidence="7">BPG-independent PGAM</shortName>
        <shortName evidence="7">Phosphoglyceromutase</shortName>
        <shortName evidence="7">aPGAM</shortName>
        <ecNumber evidence="7">5.4.2.12</ecNumber>
    </recommendedName>
</protein>
<evidence type="ECO:0000256" key="3">
    <source>
        <dbReference type="ARBA" id="ARBA00004798"/>
    </source>
</evidence>
<dbReference type="UniPathway" id="UPA00109">
    <property type="reaction ID" value="UER00186"/>
</dbReference>